<feature type="compositionally biased region" description="Low complexity" evidence="1">
    <location>
        <begin position="373"/>
        <end position="382"/>
    </location>
</feature>
<evidence type="ECO:0000313" key="5">
    <source>
        <dbReference type="Proteomes" id="UP000596660"/>
    </source>
</evidence>
<feature type="compositionally biased region" description="Acidic residues" evidence="1">
    <location>
        <begin position="69"/>
        <end position="82"/>
    </location>
</feature>
<name>A0A803LV17_CHEQI</name>
<feature type="compositionally biased region" description="Pro residues" evidence="1">
    <location>
        <begin position="163"/>
        <end position="177"/>
    </location>
</feature>
<evidence type="ECO:0000313" key="4">
    <source>
        <dbReference type="EnsemblPlants" id="AUR62019061-RA:cds"/>
    </source>
</evidence>
<dbReference type="Gramene" id="AUR62019061-RA">
    <property type="protein sequence ID" value="AUR62019061-RA:cds"/>
    <property type="gene ID" value="AUR62019061"/>
</dbReference>
<feature type="compositionally biased region" description="Basic and acidic residues" evidence="1">
    <location>
        <begin position="216"/>
        <end position="226"/>
    </location>
</feature>
<feature type="compositionally biased region" description="Gly residues" evidence="1">
    <location>
        <begin position="355"/>
        <end position="365"/>
    </location>
</feature>
<evidence type="ECO:0000256" key="1">
    <source>
        <dbReference type="SAM" id="MobiDB-lite"/>
    </source>
</evidence>
<sequence>MGCGTSKAEDLPLVSFCRERKDLIKSASNHRFALAAAHIAYFRQLKDVEKDDIGSSFDHRHSNSGHLDIDDDDEDEEDEDEHEHDLKREKMKKKGGERKRVESPQPGISYIPDSEIPSVIYEEPKQNPVYAYSEYNGQSSYSNYSNFGFSTNSESRGSSVPQQPQPQPRRPPTPPSPKVSAWDYFNPFETVEGGGYLGYFGQNPGYGLGSNSSSPDSREVREREGIPELEEETESEVSKEPYYYDKKKVQEEFSFPKSKNKTVQFEDGKGKSRKSSGNFGEGTSKGARARVPLQHPQREEPQPEEAVEVEKEAEIVEVRDVKGRSSISSPETETSISTSIEDVSVKKRGVSFDVGGSGNGGGGGPSSLDIESSKPSSSTMLSTNGTRDLREVVREIKDEFVAATDYGKEVSVLLEVGKEPYKSRSSFLKVILARVCSTSLSSSYSPSSLPGGYPGNADEDFDSHSLASALEKLYMWEKKLYKEVKDEERLRVLYEKQCKKLKTLDDQGAEISKIEATQASIRKMLTRLNVSVRAVDYVSRRIHKLRDEELQPRMKELIYGYEILFFDVYFVPIHAVCENCD</sequence>
<dbReference type="OMA" id="WQEAMGR"/>
<feature type="region of interest" description="Disordered" evidence="1">
    <location>
        <begin position="196"/>
        <end position="386"/>
    </location>
</feature>
<protein>
    <submittedName>
        <fullName evidence="4">Uncharacterized protein</fullName>
    </submittedName>
</protein>
<feature type="domain" description="DUF632" evidence="2">
    <location>
        <begin position="389"/>
        <end position="560"/>
    </location>
</feature>
<dbReference type="InterPro" id="IPR006867">
    <property type="entry name" value="DUF632"/>
</dbReference>
<feature type="compositionally biased region" description="Low complexity" evidence="1">
    <location>
        <begin position="325"/>
        <end position="341"/>
    </location>
</feature>
<evidence type="ECO:0000259" key="3">
    <source>
        <dbReference type="Pfam" id="PF04783"/>
    </source>
</evidence>
<feature type="compositionally biased region" description="Low complexity" evidence="1">
    <location>
        <begin position="141"/>
        <end position="162"/>
    </location>
</feature>
<dbReference type="InterPro" id="IPR006868">
    <property type="entry name" value="DUF630"/>
</dbReference>
<feature type="compositionally biased region" description="Basic and acidic residues" evidence="1">
    <location>
        <begin position="236"/>
        <end position="251"/>
    </location>
</feature>
<proteinExistence type="predicted"/>
<dbReference type="Pfam" id="PF04783">
    <property type="entry name" value="DUF630"/>
    <property type="match status" value="1"/>
</dbReference>
<dbReference type="Pfam" id="PF04782">
    <property type="entry name" value="DUF632"/>
    <property type="match status" value="1"/>
</dbReference>
<accession>A0A803LV17</accession>
<dbReference type="PANTHER" id="PTHR21450">
    <property type="entry name" value="PROTEIN ALTERED PHOSPHATE STARVATION RESPONSE 1"/>
    <property type="match status" value="1"/>
</dbReference>
<dbReference type="EnsemblPlants" id="AUR62019061-RA">
    <property type="protein sequence ID" value="AUR62019061-RA:cds"/>
    <property type="gene ID" value="AUR62019061"/>
</dbReference>
<feature type="domain" description="DUF630" evidence="3">
    <location>
        <begin position="1"/>
        <end position="48"/>
    </location>
</feature>
<dbReference type="Proteomes" id="UP000596660">
    <property type="component" value="Unplaced"/>
</dbReference>
<keyword evidence="5" id="KW-1185">Reference proteome</keyword>
<feature type="region of interest" description="Disordered" evidence="1">
    <location>
        <begin position="141"/>
        <end position="181"/>
    </location>
</feature>
<feature type="compositionally biased region" description="Basic and acidic residues" evidence="1">
    <location>
        <begin position="308"/>
        <end position="323"/>
    </location>
</feature>
<dbReference type="AlphaFoldDB" id="A0A803LV17"/>
<dbReference type="PANTHER" id="PTHR21450:SF2">
    <property type="entry name" value="FAMILY PROTEIN, PUTATIVE (DUF630 AND DUF632)-RELATED"/>
    <property type="match status" value="1"/>
</dbReference>
<evidence type="ECO:0000259" key="2">
    <source>
        <dbReference type="Pfam" id="PF04782"/>
    </source>
</evidence>
<feature type="region of interest" description="Disordered" evidence="1">
    <location>
        <begin position="54"/>
        <end position="115"/>
    </location>
</feature>
<feature type="compositionally biased region" description="Gly residues" evidence="1">
    <location>
        <begin position="196"/>
        <end position="208"/>
    </location>
</feature>
<organism evidence="4 5">
    <name type="scientific">Chenopodium quinoa</name>
    <name type="common">Quinoa</name>
    <dbReference type="NCBI Taxonomy" id="63459"/>
    <lineage>
        <taxon>Eukaryota</taxon>
        <taxon>Viridiplantae</taxon>
        <taxon>Streptophyta</taxon>
        <taxon>Embryophyta</taxon>
        <taxon>Tracheophyta</taxon>
        <taxon>Spermatophyta</taxon>
        <taxon>Magnoliopsida</taxon>
        <taxon>eudicotyledons</taxon>
        <taxon>Gunneridae</taxon>
        <taxon>Pentapetalae</taxon>
        <taxon>Caryophyllales</taxon>
        <taxon>Chenopodiaceae</taxon>
        <taxon>Chenopodioideae</taxon>
        <taxon>Atripliceae</taxon>
        <taxon>Chenopodium</taxon>
    </lineage>
</organism>
<reference evidence="4" key="1">
    <citation type="journal article" date="2017" name="Nature">
        <title>The genome of Chenopodium quinoa.</title>
        <authorList>
            <person name="Jarvis D.E."/>
            <person name="Ho Y.S."/>
            <person name="Lightfoot D.J."/>
            <person name="Schmoeckel S.M."/>
            <person name="Li B."/>
            <person name="Borm T.J.A."/>
            <person name="Ohyanagi H."/>
            <person name="Mineta K."/>
            <person name="Michell C.T."/>
            <person name="Saber N."/>
            <person name="Kharbatia N.M."/>
            <person name="Rupper R.R."/>
            <person name="Sharp A.R."/>
            <person name="Dally N."/>
            <person name="Boughton B.A."/>
            <person name="Woo Y.H."/>
            <person name="Gao G."/>
            <person name="Schijlen E.G.W.M."/>
            <person name="Guo X."/>
            <person name="Momin A.A."/>
            <person name="Negrao S."/>
            <person name="Al-Babili S."/>
            <person name="Gehring C."/>
            <person name="Roessner U."/>
            <person name="Jung C."/>
            <person name="Murphy K."/>
            <person name="Arold S.T."/>
            <person name="Gojobori T."/>
            <person name="van der Linden C.G."/>
            <person name="van Loo E.N."/>
            <person name="Jellen E.N."/>
            <person name="Maughan P.J."/>
            <person name="Tester M."/>
        </authorList>
    </citation>
    <scope>NUCLEOTIDE SEQUENCE [LARGE SCALE GENOMIC DNA]</scope>
    <source>
        <strain evidence="4">cv. PI 614886</strain>
    </source>
</reference>
<reference evidence="4" key="2">
    <citation type="submission" date="2021-03" db="UniProtKB">
        <authorList>
            <consortium name="EnsemblPlants"/>
        </authorList>
    </citation>
    <scope>IDENTIFICATION</scope>
</reference>